<keyword evidence="4" id="KW-1185">Reference proteome</keyword>
<protein>
    <submittedName>
        <fullName evidence="3">DUF695 domain-containing protein</fullName>
    </submittedName>
</protein>
<dbReference type="EMBL" id="JBHUOX010000011">
    <property type="protein sequence ID" value="MFD3001744.1"/>
    <property type="molecule type" value="Genomic_DNA"/>
</dbReference>
<name>A0ABW6BZD3_9BACT</name>
<organism evidence="3 4">
    <name type="scientific">Pontibacter toksunensis</name>
    <dbReference type="NCBI Taxonomy" id="1332631"/>
    <lineage>
        <taxon>Bacteria</taxon>
        <taxon>Pseudomonadati</taxon>
        <taxon>Bacteroidota</taxon>
        <taxon>Cytophagia</taxon>
        <taxon>Cytophagales</taxon>
        <taxon>Hymenobacteraceae</taxon>
        <taxon>Pontibacter</taxon>
    </lineage>
</organism>
<evidence type="ECO:0000259" key="2">
    <source>
        <dbReference type="Pfam" id="PF06877"/>
    </source>
</evidence>
<reference evidence="4" key="1">
    <citation type="journal article" date="2019" name="Int. J. Syst. Evol. Microbiol.">
        <title>The Global Catalogue of Microorganisms (GCM) 10K type strain sequencing project: providing services to taxonomists for standard genome sequencing and annotation.</title>
        <authorList>
            <consortium name="The Broad Institute Genomics Platform"/>
            <consortium name="The Broad Institute Genome Sequencing Center for Infectious Disease"/>
            <person name="Wu L."/>
            <person name="Ma J."/>
        </authorList>
    </citation>
    <scope>NUCLEOTIDE SEQUENCE [LARGE SCALE GENOMIC DNA]</scope>
    <source>
        <strain evidence="4">KCTC 23984</strain>
    </source>
</reference>
<dbReference type="RefSeq" id="WP_377486178.1">
    <property type="nucleotide sequence ID" value="NZ_JBHUOX010000011.1"/>
</dbReference>
<dbReference type="InterPro" id="IPR009671">
    <property type="entry name" value="RraB_dom"/>
</dbReference>
<dbReference type="SUPFAM" id="SSF89946">
    <property type="entry name" value="Hypothetical protein VC0424"/>
    <property type="match status" value="1"/>
</dbReference>
<dbReference type="InterPro" id="IPR036701">
    <property type="entry name" value="RraB-like_sf"/>
</dbReference>
<dbReference type="Pfam" id="PF05117">
    <property type="entry name" value="DUF695"/>
    <property type="match status" value="1"/>
</dbReference>
<dbReference type="Proteomes" id="UP001597641">
    <property type="component" value="Unassembled WGS sequence"/>
</dbReference>
<gene>
    <name evidence="3" type="ORF">ACFS7Z_15330</name>
</gene>
<evidence type="ECO:0000313" key="4">
    <source>
        <dbReference type="Proteomes" id="UP001597641"/>
    </source>
</evidence>
<dbReference type="InterPro" id="IPR016097">
    <property type="entry name" value="DUF695"/>
</dbReference>
<evidence type="ECO:0000259" key="1">
    <source>
        <dbReference type="Pfam" id="PF05117"/>
    </source>
</evidence>
<evidence type="ECO:0000313" key="3">
    <source>
        <dbReference type="EMBL" id="MFD3001744.1"/>
    </source>
</evidence>
<feature type="domain" description="Regulator of ribonuclease activity B" evidence="2">
    <location>
        <begin position="183"/>
        <end position="281"/>
    </location>
</feature>
<dbReference type="Pfam" id="PF06877">
    <property type="entry name" value="RraB"/>
    <property type="match status" value="1"/>
</dbReference>
<sequence length="286" mass="33750">MINYLSQLRLMKTIRTVSLILILLGLMTKSSEAQNQSEKWDTYIAIYDEGKPGSTTLRMDLIERAPNTDYPIVLVTGVTYESNREDGFPDSETFGLLYKVSEELGEFLNKNVENVLVGTFMHNHERLEYFYVKSDKDLEKNLKKFYDLKFPKLKPYINIKEDKNWSYYREFLYPNEETRNYMADESVIRSLVDAGDKLEKPRRIDHWIYFKNEKELTFFKAEAIKQGFASEKIEKTDNDTTPFLLQIWREDKVDINTIYPITSSLKKLAKSYNGDYDGWETFVVKE</sequence>
<accession>A0ABW6BZD3</accession>
<proteinExistence type="predicted"/>
<dbReference type="Gene3D" id="3.30.70.970">
    <property type="entry name" value="RraB-like"/>
    <property type="match status" value="1"/>
</dbReference>
<comment type="caution">
    <text evidence="3">The sequence shown here is derived from an EMBL/GenBank/DDBJ whole genome shotgun (WGS) entry which is preliminary data.</text>
</comment>
<feature type="domain" description="DUF695" evidence="1">
    <location>
        <begin position="39"/>
        <end position="173"/>
    </location>
</feature>